<dbReference type="PANTHER" id="PTHR45033:SF2">
    <property type="entry name" value="ZINC-TYPE ALCOHOL DEHYDROGENASE-LIKE PROTEIN C1773.06C"/>
    <property type="match status" value="1"/>
</dbReference>
<keyword evidence="3" id="KW-1185">Reference proteome</keyword>
<organism evidence="2 3">
    <name type="scientific">Deefgea piscis</name>
    <dbReference type="NCBI Taxonomy" id="2739061"/>
    <lineage>
        <taxon>Bacteria</taxon>
        <taxon>Pseudomonadati</taxon>
        <taxon>Pseudomonadota</taxon>
        <taxon>Betaproteobacteria</taxon>
        <taxon>Neisseriales</taxon>
        <taxon>Chitinibacteraceae</taxon>
        <taxon>Deefgea</taxon>
    </lineage>
</organism>
<evidence type="ECO:0000313" key="3">
    <source>
        <dbReference type="Proteomes" id="UP000504844"/>
    </source>
</evidence>
<dbReference type="Gene3D" id="3.40.50.720">
    <property type="entry name" value="NAD(P)-binding Rossmann-like Domain"/>
    <property type="match status" value="1"/>
</dbReference>
<dbReference type="InterPro" id="IPR011032">
    <property type="entry name" value="GroES-like_sf"/>
</dbReference>
<evidence type="ECO:0000313" key="2">
    <source>
        <dbReference type="EMBL" id="QKJ68289.1"/>
    </source>
</evidence>
<proteinExistence type="predicted"/>
<dbReference type="SUPFAM" id="SSF50129">
    <property type="entry name" value="GroES-like"/>
    <property type="match status" value="1"/>
</dbReference>
<sequence>MNKIMRRWELPKFGRENLRLVEVPVPTPDAHEVLVCVSAVSLNYRDKLIIQNGMGLTPDMPFTPGSDMAGTVVATGAGCHRFAVGDAVLGAFSADWLDGAAPGTGRDLMPALGGPPLPGMLSEYVVLPEAWLVHAPSSLDAVQASTLPCAAVTAWQALIELGHLRAGQSVVVQGTGGVSLFAVQFAAAHGATVIVTSGDDDKLVRVKAIGASHGINRHSTPEWAQAVVALTGGRGADHILEMVGGDNLERSLDALIHQGRISVIGVFGGMGATLPVGTMLKKRATVQGIGVGPRRVLEDVIRAIDRTGIKPVIAAQHPFSDLQTGLDELDRGPFGKVVIRGVEHSEDNKLRMNSENE</sequence>
<protein>
    <submittedName>
        <fullName evidence="2">NAD(P)-dependent alcohol dehydrogenase</fullName>
    </submittedName>
</protein>
<dbReference type="Gene3D" id="3.90.180.10">
    <property type="entry name" value="Medium-chain alcohol dehydrogenases, catalytic domain"/>
    <property type="match status" value="1"/>
</dbReference>
<dbReference type="CDD" id="cd08276">
    <property type="entry name" value="MDR7"/>
    <property type="match status" value="1"/>
</dbReference>
<dbReference type="Proteomes" id="UP000504844">
    <property type="component" value="Plasmid unnamed1"/>
</dbReference>
<dbReference type="PANTHER" id="PTHR45033">
    <property type="match status" value="1"/>
</dbReference>
<dbReference type="EMBL" id="CP054144">
    <property type="protein sequence ID" value="QKJ68289.1"/>
    <property type="molecule type" value="Genomic_DNA"/>
</dbReference>
<keyword evidence="2" id="KW-0614">Plasmid</keyword>
<accession>A0A6M8T0U8</accession>
<evidence type="ECO:0000259" key="1">
    <source>
        <dbReference type="SMART" id="SM00829"/>
    </source>
</evidence>
<gene>
    <name evidence="2" type="ORF">HQN60_15665</name>
</gene>
<dbReference type="Pfam" id="PF08240">
    <property type="entry name" value="ADH_N"/>
    <property type="match status" value="1"/>
</dbReference>
<name>A0A6M8T0U8_9NEIS</name>
<dbReference type="InterPro" id="IPR036291">
    <property type="entry name" value="NAD(P)-bd_dom_sf"/>
</dbReference>
<dbReference type="GO" id="GO:0016491">
    <property type="term" value="F:oxidoreductase activity"/>
    <property type="evidence" value="ECO:0007669"/>
    <property type="project" value="InterPro"/>
</dbReference>
<dbReference type="AlphaFoldDB" id="A0A6M8T0U8"/>
<geneLocation type="plasmid" evidence="2 3">
    <name>unnamed1</name>
</geneLocation>
<reference evidence="2 3" key="1">
    <citation type="submission" date="2020-05" db="EMBL/GenBank/DDBJ databases">
        <title>Complete genome sequence of Deefgea sp. D17.</title>
        <authorList>
            <person name="Bae J.-W."/>
            <person name="Han J.E."/>
        </authorList>
    </citation>
    <scope>NUCLEOTIDE SEQUENCE [LARGE SCALE GENOMIC DNA]</scope>
    <source>
        <strain evidence="2 3">D17</strain>
        <plasmid evidence="2 3">unnamed1</plasmid>
    </source>
</reference>
<dbReference type="InterPro" id="IPR020843">
    <property type="entry name" value="ER"/>
</dbReference>
<dbReference type="SUPFAM" id="SSF51735">
    <property type="entry name" value="NAD(P)-binding Rossmann-fold domains"/>
    <property type="match status" value="1"/>
</dbReference>
<dbReference type="KEGG" id="dee:HQN60_15665"/>
<feature type="domain" description="Enoyl reductase (ER)" evidence="1">
    <location>
        <begin position="14"/>
        <end position="339"/>
    </location>
</feature>
<dbReference type="SMART" id="SM00829">
    <property type="entry name" value="PKS_ER"/>
    <property type="match status" value="1"/>
</dbReference>
<dbReference type="InterPro" id="IPR052711">
    <property type="entry name" value="Zinc_ADH-like"/>
</dbReference>
<dbReference type="Pfam" id="PF00107">
    <property type="entry name" value="ADH_zinc_N"/>
    <property type="match status" value="1"/>
</dbReference>
<dbReference type="InterPro" id="IPR013154">
    <property type="entry name" value="ADH-like_N"/>
</dbReference>
<dbReference type="InterPro" id="IPR013149">
    <property type="entry name" value="ADH-like_C"/>
</dbReference>
<dbReference type="RefSeq" id="WP_173534790.1">
    <property type="nucleotide sequence ID" value="NZ_CP054144.1"/>
</dbReference>